<keyword evidence="6" id="KW-1133">Transmembrane helix</keyword>
<evidence type="ECO:0000313" key="11">
    <source>
        <dbReference type="EMBL" id="KAE8260434.1"/>
    </source>
</evidence>
<gene>
    <name evidence="11" type="ORF">A4X13_0g337</name>
</gene>
<keyword evidence="5" id="KW-0677">Repeat</keyword>
<dbReference type="SUPFAM" id="SSF103506">
    <property type="entry name" value="Mitochondrial carrier"/>
    <property type="match status" value="1"/>
</dbReference>
<dbReference type="InterPro" id="IPR018108">
    <property type="entry name" value="MCP_transmembrane"/>
</dbReference>
<keyword evidence="4 9" id="KW-0812">Transmembrane</keyword>
<evidence type="ECO:0000313" key="12">
    <source>
        <dbReference type="Proteomes" id="UP000077521"/>
    </source>
</evidence>
<keyword evidence="8 9" id="KW-0472">Membrane</keyword>
<accession>A0A177TS69</accession>
<dbReference type="Proteomes" id="UP000077521">
    <property type="component" value="Unassembled WGS sequence"/>
</dbReference>
<evidence type="ECO:0000256" key="5">
    <source>
        <dbReference type="ARBA" id="ARBA00022737"/>
    </source>
</evidence>
<dbReference type="PANTHER" id="PTHR45624">
    <property type="entry name" value="MITOCHONDRIAL BASIC AMINO ACIDS TRANSPORTER-RELATED"/>
    <property type="match status" value="1"/>
</dbReference>
<protein>
    <submittedName>
        <fullName evidence="11">Uncharacterized protein</fullName>
    </submittedName>
</protein>
<organism evidence="11 12">
    <name type="scientific">Tilletia indica</name>
    <dbReference type="NCBI Taxonomy" id="43049"/>
    <lineage>
        <taxon>Eukaryota</taxon>
        <taxon>Fungi</taxon>
        <taxon>Dikarya</taxon>
        <taxon>Basidiomycota</taxon>
        <taxon>Ustilaginomycotina</taxon>
        <taxon>Exobasidiomycetes</taxon>
        <taxon>Tilletiales</taxon>
        <taxon>Tilletiaceae</taxon>
        <taxon>Tilletia</taxon>
    </lineage>
</organism>
<dbReference type="Pfam" id="PF00153">
    <property type="entry name" value="Mito_carr"/>
    <property type="match status" value="3"/>
</dbReference>
<dbReference type="PANTHER" id="PTHR45624:SF45">
    <property type="entry name" value="MITOCHONDRIAL CARRIER"/>
    <property type="match status" value="1"/>
</dbReference>
<comment type="subcellular location">
    <subcellularLocation>
        <location evidence="1">Mitochondrion membrane</location>
        <topology evidence="1">Multi-pass membrane protein</topology>
    </subcellularLocation>
</comment>
<feature type="repeat" description="Solcar" evidence="9">
    <location>
        <begin position="207"/>
        <end position="296"/>
    </location>
</feature>
<comment type="similarity">
    <text evidence="2 10">Belongs to the mitochondrial carrier (TC 2.A.29) family.</text>
</comment>
<sequence>MSQTSSVQGWPPLQIPIPDLVAGSCAGAAQVIVGQPLDTVKVRSQTSTQFKGPLEIFVRTLKDEGALAFFKGMTSPLLGVAAQNSLLFTAFALAKRYVSPTSQDLSVAQVAAAGSIAGIINSVLASPVELFKIRMQVQYGSPADRKLSQVAKDLWSEHGFKRGVMRGFWVTVAREAPAYAGFYAGFEAAKRTFRTRLYPDLPKDQMLPLWCLMASGSTGGICNWLACYPLDVIKSKVQLSNTPLRGWGPTYIATEFQTIARQEGYRAFLRGLSPTLLRSIPAAAATFTVYELTLNALTKA</sequence>
<evidence type="ECO:0000256" key="10">
    <source>
        <dbReference type="RuleBase" id="RU000488"/>
    </source>
</evidence>
<evidence type="ECO:0000256" key="3">
    <source>
        <dbReference type="ARBA" id="ARBA00022448"/>
    </source>
</evidence>
<dbReference type="GO" id="GO:1990575">
    <property type="term" value="P:mitochondrial L-ornithine transmembrane transport"/>
    <property type="evidence" value="ECO:0007669"/>
    <property type="project" value="TreeGrafter"/>
</dbReference>
<keyword evidence="12" id="KW-1185">Reference proteome</keyword>
<evidence type="ECO:0000256" key="7">
    <source>
        <dbReference type="ARBA" id="ARBA00023128"/>
    </source>
</evidence>
<dbReference type="InterPro" id="IPR023395">
    <property type="entry name" value="MCP_dom_sf"/>
</dbReference>
<dbReference type="GO" id="GO:0031966">
    <property type="term" value="C:mitochondrial membrane"/>
    <property type="evidence" value="ECO:0007669"/>
    <property type="project" value="UniProtKB-SubCell"/>
</dbReference>
<keyword evidence="3 10" id="KW-0813">Transport</keyword>
<reference evidence="11" key="1">
    <citation type="submission" date="2016-04" db="EMBL/GenBank/DDBJ databases">
        <authorList>
            <person name="Nguyen H.D."/>
            <person name="Samba Siva P."/>
            <person name="Cullis J."/>
            <person name="Levesque C.A."/>
            <person name="Hambleton S."/>
        </authorList>
    </citation>
    <scope>NUCLEOTIDE SEQUENCE</scope>
    <source>
        <strain evidence="11">DAOMC 236416</strain>
    </source>
</reference>
<reference evidence="11" key="2">
    <citation type="journal article" date="2019" name="IMA Fungus">
        <title>Genome sequencing and comparison of five Tilletia species to identify candidate genes for the detection of regulated species infecting wheat.</title>
        <authorList>
            <person name="Nguyen H.D.T."/>
            <person name="Sultana T."/>
            <person name="Kesanakurti P."/>
            <person name="Hambleton S."/>
        </authorList>
    </citation>
    <scope>NUCLEOTIDE SEQUENCE</scope>
    <source>
        <strain evidence="11">DAOMC 236416</strain>
    </source>
</reference>
<keyword evidence="7" id="KW-0496">Mitochondrion</keyword>
<evidence type="ECO:0000256" key="4">
    <source>
        <dbReference type="ARBA" id="ARBA00022692"/>
    </source>
</evidence>
<dbReference type="PROSITE" id="PS50920">
    <property type="entry name" value="SOLCAR"/>
    <property type="match status" value="3"/>
</dbReference>
<proteinExistence type="inferred from homology"/>
<feature type="repeat" description="Solcar" evidence="9">
    <location>
        <begin position="14"/>
        <end position="97"/>
    </location>
</feature>
<evidence type="ECO:0000256" key="8">
    <source>
        <dbReference type="ARBA" id="ARBA00023136"/>
    </source>
</evidence>
<evidence type="ECO:0000256" key="6">
    <source>
        <dbReference type="ARBA" id="ARBA00022989"/>
    </source>
</evidence>
<dbReference type="GO" id="GO:0000064">
    <property type="term" value="F:L-ornithine transmembrane transporter activity"/>
    <property type="evidence" value="ECO:0007669"/>
    <property type="project" value="TreeGrafter"/>
</dbReference>
<evidence type="ECO:0000256" key="9">
    <source>
        <dbReference type="PROSITE-ProRule" id="PRU00282"/>
    </source>
</evidence>
<dbReference type="Gene3D" id="1.50.40.10">
    <property type="entry name" value="Mitochondrial carrier domain"/>
    <property type="match status" value="1"/>
</dbReference>
<name>A0A177TS69_9BASI</name>
<evidence type="ECO:0000256" key="2">
    <source>
        <dbReference type="ARBA" id="ARBA00006375"/>
    </source>
</evidence>
<dbReference type="EMBL" id="LWDF02000010">
    <property type="protein sequence ID" value="KAE8260434.1"/>
    <property type="molecule type" value="Genomic_DNA"/>
</dbReference>
<dbReference type="AlphaFoldDB" id="A0A177TS69"/>
<feature type="repeat" description="Solcar" evidence="9">
    <location>
        <begin position="105"/>
        <end position="192"/>
    </location>
</feature>
<dbReference type="InterPro" id="IPR050567">
    <property type="entry name" value="Mitochondrial_Carrier"/>
</dbReference>
<evidence type="ECO:0000256" key="1">
    <source>
        <dbReference type="ARBA" id="ARBA00004225"/>
    </source>
</evidence>
<comment type="caution">
    <text evidence="11">The sequence shown here is derived from an EMBL/GenBank/DDBJ whole genome shotgun (WGS) entry which is preliminary data.</text>
</comment>